<reference evidence="1 2" key="1">
    <citation type="submission" date="2012-10" db="EMBL/GenBank/DDBJ databases">
        <authorList>
            <consortium name="Gibbon Genome Sequencing Consortium"/>
        </authorList>
    </citation>
    <scope>NUCLEOTIDE SEQUENCE [LARGE SCALE GENOMIC DNA]</scope>
</reference>
<organism evidence="1 2">
    <name type="scientific">Nomascus leucogenys</name>
    <name type="common">Northern white-cheeked gibbon</name>
    <name type="synonym">Hylobates leucogenys</name>
    <dbReference type="NCBI Taxonomy" id="61853"/>
    <lineage>
        <taxon>Eukaryota</taxon>
        <taxon>Metazoa</taxon>
        <taxon>Chordata</taxon>
        <taxon>Craniata</taxon>
        <taxon>Vertebrata</taxon>
        <taxon>Euteleostomi</taxon>
        <taxon>Mammalia</taxon>
        <taxon>Eutheria</taxon>
        <taxon>Euarchontoglires</taxon>
        <taxon>Primates</taxon>
        <taxon>Haplorrhini</taxon>
        <taxon>Catarrhini</taxon>
        <taxon>Hylobatidae</taxon>
        <taxon>Nomascus</taxon>
    </lineage>
</organism>
<dbReference type="AlphaFoldDB" id="A0A2I3GT53"/>
<evidence type="ECO:0000313" key="2">
    <source>
        <dbReference type="Proteomes" id="UP000001073"/>
    </source>
</evidence>
<accession>A0A2I3GT53</accession>
<keyword evidence="2" id="KW-1185">Reference proteome</keyword>
<sequence length="63" mass="6786">MAAPPQLRALLVVVNALLRKRRYHAALAVLKGFRNGAVAVALSRLTATSTSQIQVILLLQPPK</sequence>
<dbReference type="Ensembl" id="ENSNLET00000037784.1">
    <property type="protein sequence ID" value="ENSNLEP00000034519.1"/>
    <property type="gene ID" value="ENSNLEG00000029978.1"/>
</dbReference>
<reference evidence="1" key="2">
    <citation type="submission" date="2025-08" db="UniProtKB">
        <authorList>
            <consortium name="Ensembl"/>
        </authorList>
    </citation>
    <scope>IDENTIFICATION</scope>
</reference>
<dbReference type="EMBL" id="ADFV01077320">
    <property type="status" value="NOT_ANNOTATED_CDS"/>
    <property type="molecule type" value="Genomic_DNA"/>
</dbReference>
<dbReference type="EMBL" id="ADFV01077322">
    <property type="status" value="NOT_ANNOTATED_CDS"/>
    <property type="molecule type" value="Genomic_DNA"/>
</dbReference>
<name>A0A2I3GT53_NOMLE</name>
<reference evidence="1" key="3">
    <citation type="submission" date="2025-09" db="UniProtKB">
        <authorList>
            <consortium name="Ensembl"/>
        </authorList>
    </citation>
    <scope>IDENTIFICATION</scope>
</reference>
<proteinExistence type="predicted"/>
<dbReference type="EMBL" id="ADFV01077321">
    <property type="status" value="NOT_ANNOTATED_CDS"/>
    <property type="molecule type" value="Genomic_DNA"/>
</dbReference>
<evidence type="ECO:0000313" key="1">
    <source>
        <dbReference type="Ensembl" id="ENSNLEP00000034519.1"/>
    </source>
</evidence>
<dbReference type="Proteomes" id="UP000001073">
    <property type="component" value="Chromosome 13"/>
</dbReference>
<gene>
    <name evidence="1" type="primary">PXMP4</name>
</gene>
<dbReference type="GeneTree" id="ENSGT00390000001562"/>
<protein>
    <submittedName>
        <fullName evidence="1">Peroxisomal membrane protein 4</fullName>
    </submittedName>
</protein>